<protein>
    <submittedName>
        <fullName evidence="2">Uncharacterized protein</fullName>
    </submittedName>
</protein>
<accession>X6NZD0</accession>
<feature type="transmembrane region" description="Helical" evidence="1">
    <location>
        <begin position="218"/>
        <end position="240"/>
    </location>
</feature>
<proteinExistence type="predicted"/>
<feature type="transmembrane region" description="Helical" evidence="1">
    <location>
        <begin position="191"/>
        <end position="212"/>
    </location>
</feature>
<dbReference type="OMA" id="CYIEISI"/>
<feature type="transmembrane region" description="Helical" evidence="1">
    <location>
        <begin position="155"/>
        <end position="179"/>
    </location>
</feature>
<comment type="caution">
    <text evidence="2">The sequence shown here is derived from an EMBL/GenBank/DDBJ whole genome shotgun (WGS) entry which is preliminary data.</text>
</comment>
<keyword evidence="1" id="KW-1133">Transmembrane helix</keyword>
<dbReference type="Proteomes" id="UP000023152">
    <property type="component" value="Unassembled WGS sequence"/>
</dbReference>
<dbReference type="AlphaFoldDB" id="X6NZD0"/>
<feature type="transmembrane region" description="Helical" evidence="1">
    <location>
        <begin position="6"/>
        <end position="25"/>
    </location>
</feature>
<name>X6NZD0_RETFI</name>
<evidence type="ECO:0000256" key="1">
    <source>
        <dbReference type="SAM" id="Phobius"/>
    </source>
</evidence>
<feature type="transmembrane region" description="Helical" evidence="1">
    <location>
        <begin position="300"/>
        <end position="326"/>
    </location>
</feature>
<feature type="transmembrane region" description="Helical" evidence="1">
    <location>
        <begin position="45"/>
        <end position="62"/>
    </location>
</feature>
<feature type="transmembrane region" description="Helical" evidence="1">
    <location>
        <begin position="420"/>
        <end position="444"/>
    </location>
</feature>
<reference evidence="2 3" key="1">
    <citation type="journal article" date="2013" name="Curr. Biol.">
        <title>The Genome of the Foraminiferan Reticulomyxa filosa.</title>
        <authorList>
            <person name="Glockner G."/>
            <person name="Hulsmann N."/>
            <person name="Schleicher M."/>
            <person name="Noegel A.A."/>
            <person name="Eichinger L."/>
            <person name="Gallinger C."/>
            <person name="Pawlowski J."/>
            <person name="Sierra R."/>
            <person name="Euteneuer U."/>
            <person name="Pillet L."/>
            <person name="Moustafa A."/>
            <person name="Platzer M."/>
            <person name="Groth M."/>
            <person name="Szafranski K."/>
            <person name="Schliwa M."/>
        </authorList>
    </citation>
    <scope>NUCLEOTIDE SEQUENCE [LARGE SCALE GENOMIC DNA]</scope>
</reference>
<organism evidence="2 3">
    <name type="scientific">Reticulomyxa filosa</name>
    <dbReference type="NCBI Taxonomy" id="46433"/>
    <lineage>
        <taxon>Eukaryota</taxon>
        <taxon>Sar</taxon>
        <taxon>Rhizaria</taxon>
        <taxon>Retaria</taxon>
        <taxon>Foraminifera</taxon>
        <taxon>Monothalamids</taxon>
        <taxon>Reticulomyxidae</taxon>
        <taxon>Reticulomyxa</taxon>
    </lineage>
</organism>
<dbReference type="EMBL" id="ASPP01005007">
    <property type="protein sequence ID" value="ETO31321.1"/>
    <property type="molecule type" value="Genomic_DNA"/>
</dbReference>
<evidence type="ECO:0000313" key="3">
    <source>
        <dbReference type="Proteomes" id="UP000023152"/>
    </source>
</evidence>
<sequence length="635" mass="73787">MVAQNVKHAICYIEISIFVFFALLVGYELKKYWEKRHVPAISKRYWQVVVILNVVVIVYLLVEKICGILQYSDILDKWHLWLALRIRSFFFVSTPKLVVYCFLCRGWHLFYDIKFSISSQSGQWTQYIAKTHHLYNWYFMHKQTYGSLKWTLARVFVPTYVIGQIIATLRFPFVCMRYVYVCVYVCMYKYIYTYINMYVYFACLFFFFRSLLELTGVGLFFIADYVFYIIPLVLFLVIWFKTPQFNDEFRVRLKEEEIFVLRFIFCILDEMNITLRIGSVAIIGYIAVGVITTFQLLNDYWVSIATLAFFATIFWMWAMLTTYWILNRAHIDLKPSSFDTKREHSGSANTQTYKKTPSFTESGQMELVHGGANDTTSSAQGHKKKTKKKQPTQLAMLDILRDRVGLELFMGHLLRDKVQIALWKMLSVCVVSVHIFFFFFLTLLKKKKGILGLIEICQFHHIAQEYFALQAQQTIKESNETVLIAPVCGQSPSTSLVNEHVPSHSVQPPFLGTTTSEANEKEEEIAHHLPLSSQCSEEQTQAIELGLIAKSSATMKGQDMDVAEQKPAQSDCNESLGKQTWLDKLKAKNKKTDPGLFHYYLNKHIMVCFPSNVPRSDIVFDHSLTLEQKAIRIVD</sequence>
<keyword evidence="1" id="KW-0472">Membrane</keyword>
<keyword evidence="3" id="KW-1185">Reference proteome</keyword>
<feature type="transmembrane region" description="Helical" evidence="1">
    <location>
        <begin position="273"/>
        <end position="294"/>
    </location>
</feature>
<keyword evidence="1" id="KW-0812">Transmembrane</keyword>
<feature type="non-terminal residue" evidence="2">
    <location>
        <position position="635"/>
    </location>
</feature>
<evidence type="ECO:0000313" key="2">
    <source>
        <dbReference type="EMBL" id="ETO31321.1"/>
    </source>
</evidence>
<gene>
    <name evidence="2" type="ORF">RFI_05799</name>
</gene>